<reference evidence="2" key="1">
    <citation type="submission" date="2022-12" db="EMBL/GenBank/DDBJ databases">
        <authorList>
            <person name="Webb A."/>
        </authorList>
    </citation>
    <scope>NUCLEOTIDE SEQUENCE</scope>
    <source>
        <strain evidence="2">Hp1</strain>
    </source>
</reference>
<proteinExistence type="predicted"/>
<evidence type="ECO:0000313" key="3">
    <source>
        <dbReference type="Proteomes" id="UP001162031"/>
    </source>
</evidence>
<dbReference type="EMBL" id="CANTFL010001180">
    <property type="protein sequence ID" value="CAI5732541.1"/>
    <property type="molecule type" value="Genomic_DNA"/>
</dbReference>
<feature type="compositionally biased region" description="Basic residues" evidence="1">
    <location>
        <begin position="41"/>
        <end position="57"/>
    </location>
</feature>
<sequence>MTRKSERPTSISHSALHVPRRFREDGVTNWLANEFDDTKQTKTRRRASGGKSGHKKTRVYCQMSRSRAAKDAGVHFWRFERVDKPLCDVDISKYPFKLVRDGLLPASKIQSQMQQYQQTLFQYCQQQWQQDGHTEGMMPSQGQQRLPDFVKCFLVPFDTDYIVTVAAALQGTKVRGDLRVAACFGQTLFHLHSTSAGRKYYFNELRDISCPRDVQSSWSNVCDDGSPAISGLLDQLRRSDPVKTQVSALKLTVRCCCSKPGGGPTVANIDYFRKGDQWVHASSRAMSDVFAYHDISLDNETSFRVKVYAEQLGSTKAWWGSVHNLVLLDESNGDPFTTEASLVSCAQNDVVIDFVTIKSVSGLSEYGGLCFQLSRKQGCSFLKAYLPKGRLAKKQADKGFEFIVTRLLEILGRSL</sequence>
<accession>A0AAV0U6C7</accession>
<name>A0AAV0U6C7_HYABA</name>
<dbReference type="Proteomes" id="UP001162031">
    <property type="component" value="Unassembled WGS sequence"/>
</dbReference>
<organism evidence="2 3">
    <name type="scientific">Hyaloperonospora brassicae</name>
    <name type="common">Brassica downy mildew</name>
    <name type="synonym">Peronospora brassicae</name>
    <dbReference type="NCBI Taxonomy" id="162125"/>
    <lineage>
        <taxon>Eukaryota</taxon>
        <taxon>Sar</taxon>
        <taxon>Stramenopiles</taxon>
        <taxon>Oomycota</taxon>
        <taxon>Peronosporomycetes</taxon>
        <taxon>Peronosporales</taxon>
        <taxon>Peronosporaceae</taxon>
        <taxon>Hyaloperonospora</taxon>
    </lineage>
</organism>
<keyword evidence="3" id="KW-1185">Reference proteome</keyword>
<gene>
    <name evidence="2" type="ORF">HBR001_LOCUS5550</name>
</gene>
<comment type="caution">
    <text evidence="2">The sequence shown here is derived from an EMBL/GenBank/DDBJ whole genome shotgun (WGS) entry which is preliminary data.</text>
</comment>
<protein>
    <submittedName>
        <fullName evidence="2">Uncharacterized protein</fullName>
    </submittedName>
</protein>
<feature type="region of interest" description="Disordered" evidence="1">
    <location>
        <begin position="38"/>
        <end position="57"/>
    </location>
</feature>
<evidence type="ECO:0000313" key="2">
    <source>
        <dbReference type="EMBL" id="CAI5732541.1"/>
    </source>
</evidence>
<dbReference type="AlphaFoldDB" id="A0AAV0U6C7"/>
<evidence type="ECO:0000256" key="1">
    <source>
        <dbReference type="SAM" id="MobiDB-lite"/>
    </source>
</evidence>